<keyword evidence="3" id="KW-1185">Reference proteome</keyword>
<dbReference type="InterPro" id="IPR000182">
    <property type="entry name" value="GNAT_dom"/>
</dbReference>
<dbReference type="Proteomes" id="UP000188145">
    <property type="component" value="Chromosome"/>
</dbReference>
<dbReference type="PANTHER" id="PTHR43233:SF1">
    <property type="entry name" value="FAMILY N-ACETYLTRANSFERASE, PUTATIVE (AFU_ORTHOLOGUE AFUA_6G03350)-RELATED"/>
    <property type="match status" value="1"/>
</dbReference>
<protein>
    <submittedName>
        <fullName evidence="2">GNAT family N-acetyltransferase</fullName>
    </submittedName>
</protein>
<dbReference type="Gene3D" id="3.40.630.30">
    <property type="match status" value="1"/>
</dbReference>
<accession>A0A1Q2CP54</accession>
<dbReference type="InterPro" id="IPR016181">
    <property type="entry name" value="Acyl_CoA_acyltransferase"/>
</dbReference>
<evidence type="ECO:0000259" key="1">
    <source>
        <dbReference type="PROSITE" id="PS51186"/>
    </source>
</evidence>
<dbReference type="EMBL" id="CP019606">
    <property type="protein sequence ID" value="AQP47892.1"/>
    <property type="molecule type" value="Genomic_DNA"/>
</dbReference>
<dbReference type="STRING" id="1332264.BW730_10700"/>
<dbReference type="AlphaFoldDB" id="A0A1Q2CP54"/>
<dbReference type="GO" id="GO:0016747">
    <property type="term" value="F:acyltransferase activity, transferring groups other than amino-acyl groups"/>
    <property type="evidence" value="ECO:0007669"/>
    <property type="project" value="InterPro"/>
</dbReference>
<dbReference type="OrthoDB" id="4549080at2"/>
<dbReference type="PANTHER" id="PTHR43233">
    <property type="entry name" value="FAMILY N-ACETYLTRANSFERASE, PUTATIVE (AFU_ORTHOLOGUE AFUA_6G03350)-RELATED"/>
    <property type="match status" value="1"/>
</dbReference>
<keyword evidence="2" id="KW-0808">Transferase</keyword>
<dbReference type="Pfam" id="PF13673">
    <property type="entry name" value="Acetyltransf_10"/>
    <property type="match status" value="1"/>
</dbReference>
<feature type="domain" description="N-acetyltransferase" evidence="1">
    <location>
        <begin position="1"/>
        <end position="139"/>
    </location>
</feature>
<dbReference type="InterPro" id="IPR053144">
    <property type="entry name" value="Acetyltransferase_Butenolide"/>
</dbReference>
<name>A0A1Q2CP54_9ACTN</name>
<dbReference type="PROSITE" id="PS51186">
    <property type="entry name" value="GNAT"/>
    <property type="match status" value="1"/>
</dbReference>
<dbReference type="KEGG" id="tes:BW730_10700"/>
<gene>
    <name evidence="2" type="ORF">BW730_10700</name>
</gene>
<sequence length="139" mass="15811">MPAVQLTDHDLPTSDELVTLYSSVGWTAYTRDPVRLFDGITRSLRVVCAREDGRLVGLARVVGDGLTIVYLQDILVAPSHQRDGIGKRLFERVLEPFDEVRQKVLITDDEPRQRAFYESMGFSEIRDLDSKIHAFVKFS</sequence>
<reference evidence="3" key="1">
    <citation type="submission" date="2017-02" db="EMBL/GenBank/DDBJ databases">
        <title>Tessaracoccus aquaemaris sp. nov., isolated from the intestine of a Korean rockfish, Sebastes schlegelii, in a marine aquaculture pond.</title>
        <authorList>
            <person name="Tak E.J."/>
            <person name="Bae J.-W."/>
        </authorList>
    </citation>
    <scope>NUCLEOTIDE SEQUENCE [LARGE SCALE GENOMIC DNA]</scope>
    <source>
        <strain evidence="3">NSG39</strain>
    </source>
</reference>
<organism evidence="2 3">
    <name type="scientific">Tessaracoccus aquimaris</name>
    <dbReference type="NCBI Taxonomy" id="1332264"/>
    <lineage>
        <taxon>Bacteria</taxon>
        <taxon>Bacillati</taxon>
        <taxon>Actinomycetota</taxon>
        <taxon>Actinomycetes</taxon>
        <taxon>Propionibacteriales</taxon>
        <taxon>Propionibacteriaceae</taxon>
        <taxon>Tessaracoccus</taxon>
    </lineage>
</organism>
<dbReference type="SUPFAM" id="SSF55729">
    <property type="entry name" value="Acyl-CoA N-acyltransferases (Nat)"/>
    <property type="match status" value="1"/>
</dbReference>
<evidence type="ECO:0000313" key="3">
    <source>
        <dbReference type="Proteomes" id="UP000188145"/>
    </source>
</evidence>
<evidence type="ECO:0000313" key="2">
    <source>
        <dbReference type="EMBL" id="AQP47892.1"/>
    </source>
</evidence>
<dbReference type="RefSeq" id="WP_077686222.1">
    <property type="nucleotide sequence ID" value="NZ_CP019606.1"/>
</dbReference>
<dbReference type="CDD" id="cd04301">
    <property type="entry name" value="NAT_SF"/>
    <property type="match status" value="1"/>
</dbReference>
<proteinExistence type="predicted"/>